<dbReference type="PANTHER" id="PTHR43271">
    <property type="entry name" value="BLL2771 PROTEIN"/>
    <property type="match status" value="1"/>
</dbReference>
<dbReference type="RefSeq" id="WP_254167096.1">
    <property type="nucleotide sequence ID" value="NZ_JANAFB010000025.1"/>
</dbReference>
<evidence type="ECO:0000256" key="2">
    <source>
        <dbReference type="ARBA" id="ARBA00008335"/>
    </source>
</evidence>
<dbReference type="PROSITE" id="PS50850">
    <property type="entry name" value="MFS"/>
    <property type="match status" value="1"/>
</dbReference>
<reference evidence="10" key="1">
    <citation type="submission" date="2022-06" db="EMBL/GenBank/DDBJ databases">
        <title>Rothia sp. isolated from sandalwood seedling.</title>
        <authorList>
            <person name="Tuikhar N."/>
            <person name="Kirdat K."/>
            <person name="Thorat V."/>
            <person name="Swetha P."/>
            <person name="Padma S."/>
            <person name="Sundararaj R."/>
            <person name="Yadav A."/>
        </authorList>
    </citation>
    <scope>NUCLEOTIDE SEQUENCE</scope>
    <source>
        <strain evidence="10">AR01</strain>
    </source>
</reference>
<keyword evidence="5 8" id="KW-0812">Transmembrane</keyword>
<protein>
    <submittedName>
        <fullName evidence="10">MFS transporter</fullName>
    </submittedName>
</protein>
<dbReference type="GO" id="GO:0005886">
    <property type="term" value="C:plasma membrane"/>
    <property type="evidence" value="ECO:0007669"/>
    <property type="project" value="UniProtKB-SubCell"/>
</dbReference>
<accession>A0A9X2KI15</accession>
<evidence type="ECO:0000256" key="1">
    <source>
        <dbReference type="ARBA" id="ARBA00004651"/>
    </source>
</evidence>
<dbReference type="PANTHER" id="PTHR43271:SF1">
    <property type="entry name" value="INNER MEMBRANE TRANSPORT PROTEIN YNFM"/>
    <property type="match status" value="1"/>
</dbReference>
<name>A0A9X2KI15_9MICC</name>
<comment type="caution">
    <text evidence="10">The sequence shown here is derived from an EMBL/GenBank/DDBJ whole genome shotgun (WGS) entry which is preliminary data.</text>
</comment>
<keyword evidence="7 8" id="KW-0472">Membrane</keyword>
<keyword evidence="6 8" id="KW-1133">Transmembrane helix</keyword>
<feature type="transmembrane region" description="Helical" evidence="8">
    <location>
        <begin position="65"/>
        <end position="85"/>
    </location>
</feature>
<comment type="similarity">
    <text evidence="2">Belongs to the major facilitator superfamily.</text>
</comment>
<dbReference type="Pfam" id="PF07690">
    <property type="entry name" value="MFS_1"/>
    <property type="match status" value="1"/>
</dbReference>
<keyword evidence="3" id="KW-0813">Transport</keyword>
<dbReference type="Proteomes" id="UP001139502">
    <property type="component" value="Unassembled WGS sequence"/>
</dbReference>
<dbReference type="AlphaFoldDB" id="A0A9X2KI15"/>
<feature type="transmembrane region" description="Helical" evidence="8">
    <location>
        <begin position="234"/>
        <end position="255"/>
    </location>
</feature>
<feature type="transmembrane region" description="Helical" evidence="8">
    <location>
        <begin position="25"/>
        <end position="45"/>
    </location>
</feature>
<evidence type="ECO:0000256" key="3">
    <source>
        <dbReference type="ARBA" id="ARBA00022448"/>
    </source>
</evidence>
<organism evidence="10 11">
    <name type="scientific">Rothia santali</name>
    <dbReference type="NCBI Taxonomy" id="2949643"/>
    <lineage>
        <taxon>Bacteria</taxon>
        <taxon>Bacillati</taxon>
        <taxon>Actinomycetota</taxon>
        <taxon>Actinomycetes</taxon>
        <taxon>Micrococcales</taxon>
        <taxon>Micrococcaceae</taxon>
        <taxon>Rothia</taxon>
    </lineage>
</organism>
<feature type="transmembrane region" description="Helical" evidence="8">
    <location>
        <begin position="323"/>
        <end position="346"/>
    </location>
</feature>
<feature type="transmembrane region" description="Helical" evidence="8">
    <location>
        <begin position="119"/>
        <end position="141"/>
    </location>
</feature>
<feature type="transmembrane region" description="Helical" evidence="8">
    <location>
        <begin position="92"/>
        <end position="113"/>
    </location>
</feature>
<evidence type="ECO:0000256" key="5">
    <source>
        <dbReference type="ARBA" id="ARBA00022692"/>
    </source>
</evidence>
<evidence type="ECO:0000259" key="9">
    <source>
        <dbReference type="PROSITE" id="PS50850"/>
    </source>
</evidence>
<evidence type="ECO:0000313" key="11">
    <source>
        <dbReference type="Proteomes" id="UP001139502"/>
    </source>
</evidence>
<evidence type="ECO:0000256" key="6">
    <source>
        <dbReference type="ARBA" id="ARBA00022989"/>
    </source>
</evidence>
<dbReference type="CDD" id="cd17324">
    <property type="entry name" value="MFS_NepI_like"/>
    <property type="match status" value="1"/>
</dbReference>
<feature type="transmembrane region" description="Helical" evidence="8">
    <location>
        <begin position="183"/>
        <end position="203"/>
    </location>
</feature>
<proteinExistence type="inferred from homology"/>
<feature type="domain" description="Major facilitator superfamily (MFS) profile" evidence="9">
    <location>
        <begin position="28"/>
        <end position="408"/>
    </location>
</feature>
<dbReference type="SUPFAM" id="SSF103473">
    <property type="entry name" value="MFS general substrate transporter"/>
    <property type="match status" value="1"/>
</dbReference>
<evidence type="ECO:0000256" key="7">
    <source>
        <dbReference type="ARBA" id="ARBA00023136"/>
    </source>
</evidence>
<dbReference type="InterPro" id="IPR011701">
    <property type="entry name" value="MFS"/>
</dbReference>
<feature type="transmembrane region" description="Helical" evidence="8">
    <location>
        <begin position="300"/>
        <end position="317"/>
    </location>
</feature>
<dbReference type="InterPro" id="IPR036259">
    <property type="entry name" value="MFS_trans_sf"/>
</dbReference>
<dbReference type="Gene3D" id="1.20.1250.20">
    <property type="entry name" value="MFS general substrate transporter like domains"/>
    <property type="match status" value="1"/>
</dbReference>
<evidence type="ECO:0000256" key="4">
    <source>
        <dbReference type="ARBA" id="ARBA00022475"/>
    </source>
</evidence>
<sequence>MTGATGGERSDDEAWRGHRRGTPGFTRMLVAMFCAGVATFAQLYAPQPVLPSISDALGVDAASGALMVSAGTLGLALFALPWTYVADRWGKVPTMIAAVCAATVLGLLIPWVPQYGVLLLLRFVQGAALAGMAGVAVAYIAEETHALHAGIATGLYVSGTTIGGLSGRLIAGPLAQASGDWRIALTGVSVVGAAAAVAFVVLVPRARRFTPSPARGALRQTASRVAGHLRNPRMLSLFLLAFILMGAFVTVYNYVSFKLEAPPYLLSQGAIALIFLAYLSGTFTSTAAGRLVARWGQLRVTVLGILVMLLGLGLTVLDPFGWVLTGIVLLTMGFFAAHSVASGWTGQLAGAARAQGTALYNVFYYLGSALIGWRGGLLLRGRRVAADRGLLRGARGGRQRGRPSAAAA</sequence>
<comment type="subcellular location">
    <subcellularLocation>
        <location evidence="1">Cell membrane</location>
        <topology evidence="1">Multi-pass membrane protein</topology>
    </subcellularLocation>
</comment>
<keyword evidence="4" id="KW-1003">Cell membrane</keyword>
<dbReference type="GO" id="GO:0022857">
    <property type="term" value="F:transmembrane transporter activity"/>
    <property type="evidence" value="ECO:0007669"/>
    <property type="project" value="InterPro"/>
</dbReference>
<feature type="transmembrane region" description="Helical" evidence="8">
    <location>
        <begin position="358"/>
        <end position="379"/>
    </location>
</feature>
<gene>
    <name evidence="10" type="ORF">NBM05_10540</name>
</gene>
<evidence type="ECO:0000313" key="10">
    <source>
        <dbReference type="EMBL" id="MCP3426427.1"/>
    </source>
</evidence>
<evidence type="ECO:0000256" key="8">
    <source>
        <dbReference type="SAM" id="Phobius"/>
    </source>
</evidence>
<feature type="transmembrane region" description="Helical" evidence="8">
    <location>
        <begin position="153"/>
        <end position="171"/>
    </location>
</feature>
<dbReference type="EMBL" id="JANAFB010000025">
    <property type="protein sequence ID" value="MCP3426427.1"/>
    <property type="molecule type" value="Genomic_DNA"/>
</dbReference>
<keyword evidence="11" id="KW-1185">Reference proteome</keyword>
<dbReference type="InterPro" id="IPR020846">
    <property type="entry name" value="MFS_dom"/>
</dbReference>